<sequence>MTWSLNALVGVPATKATQVT</sequence>
<comment type="caution">
    <text evidence="1">The sequence shown here is derived from an EMBL/GenBank/DDBJ whole genome shotgun (WGS) entry which is preliminary data.</text>
</comment>
<accession>A0A0W0GCC2</accession>
<evidence type="ECO:0000313" key="2">
    <source>
        <dbReference type="Proteomes" id="UP000054988"/>
    </source>
</evidence>
<name>A0A0W0GCC2_MONRR</name>
<dbReference type="EMBL" id="LATX01000452">
    <property type="protein sequence ID" value="KTB46200.1"/>
    <property type="molecule type" value="Genomic_DNA"/>
</dbReference>
<reference evidence="1 2" key="1">
    <citation type="submission" date="2015-12" db="EMBL/GenBank/DDBJ databases">
        <title>Draft genome sequence of Moniliophthora roreri, the causal agent of frosty pod rot of cacao.</title>
        <authorList>
            <person name="Aime M.C."/>
            <person name="Diaz-Valderrama J.R."/>
            <person name="Kijpornyongpan T."/>
            <person name="Phillips-Mora W."/>
        </authorList>
    </citation>
    <scope>NUCLEOTIDE SEQUENCE [LARGE SCALE GENOMIC DNA]</scope>
    <source>
        <strain evidence="1 2">MCA 2952</strain>
    </source>
</reference>
<dbReference type="Proteomes" id="UP000054988">
    <property type="component" value="Unassembled WGS sequence"/>
</dbReference>
<organism evidence="1 2">
    <name type="scientific">Moniliophthora roreri</name>
    <name type="common">Frosty pod rot fungus</name>
    <name type="synonym">Monilia roreri</name>
    <dbReference type="NCBI Taxonomy" id="221103"/>
    <lineage>
        <taxon>Eukaryota</taxon>
        <taxon>Fungi</taxon>
        <taxon>Dikarya</taxon>
        <taxon>Basidiomycota</taxon>
        <taxon>Agaricomycotina</taxon>
        <taxon>Agaricomycetes</taxon>
        <taxon>Agaricomycetidae</taxon>
        <taxon>Agaricales</taxon>
        <taxon>Marasmiineae</taxon>
        <taxon>Marasmiaceae</taxon>
        <taxon>Moniliophthora</taxon>
    </lineage>
</organism>
<gene>
    <name evidence="1" type="ORF">WG66_1223</name>
</gene>
<protein>
    <submittedName>
        <fullName evidence="1">Uncharacterized protein</fullName>
    </submittedName>
</protein>
<dbReference type="AlphaFoldDB" id="A0A0W0GCC2"/>
<proteinExistence type="predicted"/>
<evidence type="ECO:0000313" key="1">
    <source>
        <dbReference type="EMBL" id="KTB46200.1"/>
    </source>
</evidence>